<protein>
    <recommendedName>
        <fullName evidence="3">Calpastatin</fullName>
    </recommendedName>
</protein>
<dbReference type="InterPro" id="IPR014937">
    <property type="entry name" value="DUF1810"/>
</dbReference>
<reference evidence="1 2" key="1">
    <citation type="journal article" date="2012" name="J. Bacteriol.">
        <title>Draft Genome Sequence of the Soil Bacterium Burkholderia terrae Strain BS001, Which Interacts with Fungal Surface Structures.</title>
        <authorList>
            <person name="Nazir R."/>
            <person name="Hansen M.A."/>
            <person name="Sorensen S."/>
            <person name="van Elsas J.D."/>
        </authorList>
    </citation>
    <scope>NUCLEOTIDE SEQUENCE [LARGE SCALE GENOMIC DNA]</scope>
    <source>
        <strain evidence="1 2">BS001</strain>
    </source>
</reference>
<gene>
    <name evidence="1" type="ORF">WQE_27295</name>
</gene>
<evidence type="ECO:0000313" key="2">
    <source>
        <dbReference type="Proteomes" id="UP000004980"/>
    </source>
</evidence>
<dbReference type="Proteomes" id="UP000004980">
    <property type="component" value="Unassembled WGS sequence"/>
</dbReference>
<proteinExistence type="predicted"/>
<comment type="caution">
    <text evidence="1">The sequence shown here is derived from an EMBL/GenBank/DDBJ whole genome shotgun (WGS) entry which is preliminary data.</text>
</comment>
<accession>A0ABN0FGK2</accession>
<name>A0ABN0FGK2_9BURK</name>
<dbReference type="Pfam" id="PF08837">
    <property type="entry name" value="DUF1810"/>
    <property type="match status" value="1"/>
</dbReference>
<evidence type="ECO:0000313" key="1">
    <source>
        <dbReference type="EMBL" id="EIM97833.1"/>
    </source>
</evidence>
<sequence length="173" mass="19591">MLTVPRTGLKGFRRELTGMPDAFAAARNRTAEDGMDDKFDLRRFVDAQAPIYGQALAELRNGRKQSHWMWYVFPQFQGLGTSQMAQKFAINSLPEAVAYLQHPLLGPRLKEVTRAVNEVEGRSIETIFGYPDYLKFHSSMTLFSKAAPDEPVFTDALARYFGGKPDERTLELL</sequence>
<dbReference type="SUPFAM" id="SSF140736">
    <property type="entry name" value="Rv1873-like"/>
    <property type="match status" value="1"/>
</dbReference>
<dbReference type="PIRSF" id="PIRSF008546">
    <property type="entry name" value="UCP008546"/>
    <property type="match status" value="1"/>
</dbReference>
<keyword evidence="2" id="KW-1185">Reference proteome</keyword>
<dbReference type="Gene3D" id="1.25.40.380">
    <property type="entry name" value="Protein of unknown function DUF1810"/>
    <property type="match status" value="1"/>
</dbReference>
<dbReference type="InterPro" id="IPR036287">
    <property type="entry name" value="Rv1873-like_sf"/>
</dbReference>
<organism evidence="1 2">
    <name type="scientific">Paraburkholderia hospita</name>
    <dbReference type="NCBI Taxonomy" id="169430"/>
    <lineage>
        <taxon>Bacteria</taxon>
        <taxon>Pseudomonadati</taxon>
        <taxon>Pseudomonadota</taxon>
        <taxon>Betaproteobacteria</taxon>
        <taxon>Burkholderiales</taxon>
        <taxon>Burkholderiaceae</taxon>
        <taxon>Paraburkholderia</taxon>
    </lineage>
</organism>
<evidence type="ECO:0008006" key="3">
    <source>
        <dbReference type="Google" id="ProtNLM"/>
    </source>
</evidence>
<dbReference type="EMBL" id="AKAU01000139">
    <property type="protein sequence ID" value="EIM97833.1"/>
    <property type="molecule type" value="Genomic_DNA"/>
</dbReference>